<feature type="transmembrane region" description="Helical" evidence="7">
    <location>
        <begin position="204"/>
        <end position="229"/>
    </location>
</feature>
<dbReference type="GO" id="GO:0006829">
    <property type="term" value="P:zinc ion transport"/>
    <property type="evidence" value="ECO:0007669"/>
    <property type="project" value="InterPro"/>
</dbReference>
<sequence length="304" mass="33769">MATLSFISGLPPFWILNKLKSSLTYLITLTSGLLLSTCINIVLPEALSQLSNEKLNSSSLGPQILLGFITLYSLDIFSSIFTNYFNDSNNIIEIENQIEVEIEISNTLQSNLENDLNSFFSIPLKSYIFSVLSNSTTLGLLFHCLTDGIILTTTIISNNSSDDSNHSNHSNNSLLIILAIFLHKLPASFSLTSILLNQKLKKNIIIFHLFLFSISAPIGAWLTLVLSNLLGFKETSNSNSFILLFSTGAFLYVSFHTFISCHKHDNDSLKLSNHSSDSSIVNWNYLITMIGMLIPLIVSFTHDD</sequence>
<gene>
    <name evidence="8" type="ORF">C6P40_001565</name>
</gene>
<dbReference type="Pfam" id="PF02535">
    <property type="entry name" value="Zip"/>
    <property type="match status" value="1"/>
</dbReference>
<keyword evidence="5" id="KW-0333">Golgi apparatus</keyword>
<keyword evidence="9" id="KW-1185">Reference proteome</keyword>
<keyword evidence="6 7" id="KW-0472">Membrane</keyword>
<evidence type="ECO:0000256" key="6">
    <source>
        <dbReference type="ARBA" id="ARBA00023136"/>
    </source>
</evidence>
<evidence type="ECO:0000256" key="3">
    <source>
        <dbReference type="ARBA" id="ARBA00022692"/>
    </source>
</evidence>
<evidence type="ECO:0000313" key="9">
    <source>
        <dbReference type="Proteomes" id="UP000697127"/>
    </source>
</evidence>
<organism evidence="8 9">
    <name type="scientific">Pichia californica</name>
    <dbReference type="NCBI Taxonomy" id="460514"/>
    <lineage>
        <taxon>Eukaryota</taxon>
        <taxon>Fungi</taxon>
        <taxon>Dikarya</taxon>
        <taxon>Ascomycota</taxon>
        <taxon>Saccharomycotina</taxon>
        <taxon>Pichiomycetes</taxon>
        <taxon>Pichiales</taxon>
        <taxon>Pichiaceae</taxon>
        <taxon>Pichia</taxon>
    </lineage>
</organism>
<evidence type="ECO:0000313" key="8">
    <source>
        <dbReference type="EMBL" id="KAG0687977.1"/>
    </source>
</evidence>
<feature type="transmembrane region" description="Helical" evidence="7">
    <location>
        <begin position="174"/>
        <end position="197"/>
    </location>
</feature>
<dbReference type="GO" id="GO:0000139">
    <property type="term" value="C:Golgi membrane"/>
    <property type="evidence" value="ECO:0007669"/>
    <property type="project" value="UniProtKB-SubCell"/>
</dbReference>
<keyword evidence="3 7" id="KW-0812">Transmembrane</keyword>
<name>A0A9P7BDD8_9ASCO</name>
<dbReference type="InterPro" id="IPR045891">
    <property type="entry name" value="ZIP9"/>
</dbReference>
<accession>A0A9P7BDD8</accession>
<dbReference type="OrthoDB" id="19859at2759"/>
<dbReference type="GO" id="GO:0046873">
    <property type="term" value="F:metal ion transmembrane transporter activity"/>
    <property type="evidence" value="ECO:0007669"/>
    <property type="project" value="InterPro"/>
</dbReference>
<dbReference type="AlphaFoldDB" id="A0A9P7BDD8"/>
<evidence type="ECO:0000256" key="2">
    <source>
        <dbReference type="ARBA" id="ARBA00004394"/>
    </source>
</evidence>
<dbReference type="InterPro" id="IPR003689">
    <property type="entry name" value="ZIP"/>
</dbReference>
<keyword evidence="4 7" id="KW-1133">Transmembrane helix</keyword>
<evidence type="ECO:0000256" key="4">
    <source>
        <dbReference type="ARBA" id="ARBA00022989"/>
    </source>
</evidence>
<feature type="transmembrane region" description="Helical" evidence="7">
    <location>
        <begin position="23"/>
        <end position="43"/>
    </location>
</feature>
<feature type="transmembrane region" description="Helical" evidence="7">
    <location>
        <begin position="241"/>
        <end position="259"/>
    </location>
</feature>
<evidence type="ECO:0000256" key="5">
    <source>
        <dbReference type="ARBA" id="ARBA00023034"/>
    </source>
</evidence>
<feature type="transmembrane region" description="Helical" evidence="7">
    <location>
        <begin position="64"/>
        <end position="85"/>
    </location>
</feature>
<protein>
    <recommendedName>
        <fullName evidence="10">Zinc/iron permease</fullName>
    </recommendedName>
</protein>
<dbReference type="PANTHER" id="PTHR16133:SF0">
    <property type="entry name" value="ZINC_IRON REGULATED TRANSPORTER-RELATED PROTEIN 102B, ISOFORM E"/>
    <property type="match status" value="1"/>
</dbReference>
<evidence type="ECO:0008006" key="10">
    <source>
        <dbReference type="Google" id="ProtNLM"/>
    </source>
</evidence>
<dbReference type="Proteomes" id="UP000697127">
    <property type="component" value="Unassembled WGS sequence"/>
</dbReference>
<evidence type="ECO:0000256" key="1">
    <source>
        <dbReference type="ARBA" id="ARBA00004127"/>
    </source>
</evidence>
<dbReference type="EMBL" id="PUHW01000195">
    <property type="protein sequence ID" value="KAG0687977.1"/>
    <property type="molecule type" value="Genomic_DNA"/>
</dbReference>
<evidence type="ECO:0000256" key="7">
    <source>
        <dbReference type="SAM" id="Phobius"/>
    </source>
</evidence>
<comment type="subcellular location">
    <subcellularLocation>
        <location evidence="1">Endomembrane system</location>
        <topology evidence="1">Multi-pass membrane protein</topology>
    </subcellularLocation>
    <subcellularLocation>
        <location evidence="2">Golgi apparatus membrane</location>
    </subcellularLocation>
</comment>
<comment type="caution">
    <text evidence="8">The sequence shown here is derived from an EMBL/GenBank/DDBJ whole genome shotgun (WGS) entry which is preliminary data.</text>
</comment>
<reference evidence="8" key="1">
    <citation type="submission" date="2020-11" db="EMBL/GenBank/DDBJ databases">
        <title>Kefir isolates.</title>
        <authorList>
            <person name="Marcisauskas S."/>
            <person name="Kim Y."/>
            <person name="Blasche S."/>
        </authorList>
    </citation>
    <scope>NUCLEOTIDE SEQUENCE</scope>
    <source>
        <strain evidence="8">Olga-1</strain>
    </source>
</reference>
<feature type="transmembrane region" description="Helical" evidence="7">
    <location>
        <begin position="280"/>
        <end position="300"/>
    </location>
</feature>
<proteinExistence type="predicted"/>
<dbReference type="PANTHER" id="PTHR16133">
    <property type="entry name" value="SOLUTE CARRIER FAMILY 39 ZINC TRANSPORTER , MEMBER 9-RELATED"/>
    <property type="match status" value="1"/>
</dbReference>